<dbReference type="AlphaFoldDB" id="A0A9D3UXM5"/>
<accession>A0A9D3UXM5</accession>
<reference evidence="1 2" key="1">
    <citation type="journal article" date="2021" name="Plant Biotechnol. J.">
        <title>Multi-omics assisted identification of the key and species-specific regulatory components of drought-tolerant mechanisms in Gossypium stocksii.</title>
        <authorList>
            <person name="Yu D."/>
            <person name="Ke L."/>
            <person name="Zhang D."/>
            <person name="Wu Y."/>
            <person name="Sun Y."/>
            <person name="Mei J."/>
            <person name="Sun J."/>
            <person name="Sun Y."/>
        </authorList>
    </citation>
    <scope>NUCLEOTIDE SEQUENCE [LARGE SCALE GENOMIC DNA]</scope>
    <source>
        <strain evidence="2">cv. E1</strain>
        <tissue evidence="1">Leaf</tissue>
    </source>
</reference>
<dbReference type="EMBL" id="JAIQCV010000009">
    <property type="protein sequence ID" value="KAH1063824.1"/>
    <property type="molecule type" value="Genomic_DNA"/>
</dbReference>
<dbReference type="Proteomes" id="UP000828251">
    <property type="component" value="Unassembled WGS sequence"/>
</dbReference>
<evidence type="ECO:0000313" key="2">
    <source>
        <dbReference type="Proteomes" id="UP000828251"/>
    </source>
</evidence>
<evidence type="ECO:0000313" key="1">
    <source>
        <dbReference type="EMBL" id="KAH1063824.1"/>
    </source>
</evidence>
<protein>
    <submittedName>
        <fullName evidence="1">Uncharacterized protein</fullName>
    </submittedName>
</protein>
<gene>
    <name evidence="1" type="ORF">J1N35_028811</name>
</gene>
<organism evidence="1 2">
    <name type="scientific">Gossypium stocksii</name>
    <dbReference type="NCBI Taxonomy" id="47602"/>
    <lineage>
        <taxon>Eukaryota</taxon>
        <taxon>Viridiplantae</taxon>
        <taxon>Streptophyta</taxon>
        <taxon>Embryophyta</taxon>
        <taxon>Tracheophyta</taxon>
        <taxon>Spermatophyta</taxon>
        <taxon>Magnoliopsida</taxon>
        <taxon>eudicotyledons</taxon>
        <taxon>Gunneridae</taxon>
        <taxon>Pentapetalae</taxon>
        <taxon>rosids</taxon>
        <taxon>malvids</taxon>
        <taxon>Malvales</taxon>
        <taxon>Malvaceae</taxon>
        <taxon>Malvoideae</taxon>
        <taxon>Gossypium</taxon>
    </lineage>
</organism>
<name>A0A9D3UXM5_9ROSI</name>
<proteinExistence type="predicted"/>
<comment type="caution">
    <text evidence="1">The sequence shown here is derived from an EMBL/GenBank/DDBJ whole genome shotgun (WGS) entry which is preliminary data.</text>
</comment>
<dbReference type="OrthoDB" id="999992at2759"/>
<keyword evidence="2" id="KW-1185">Reference proteome</keyword>
<sequence length="209" mass="24532">MLPWDQMCYPKGMGGLGFRELRLFNVALLGRQVWRLINYRDTLYYKVLSVKYFSDGDVFNPKSMDKPSFMWQSIAKAAKVLYEGFGWMVGNEKSIKLWHDNWGFEGLSSNSICLDIMMVKKENVCDFFNKSNDGYDKKRVLDIYGENLRDQICNIPILHNSPEDRHTWFYNPHDWAIIFCPRAKKYPVFVAVLTIPARDVAKLRKCLFT</sequence>